<feature type="signal peptide" evidence="1">
    <location>
        <begin position="1"/>
        <end position="26"/>
    </location>
</feature>
<comment type="caution">
    <text evidence="3">The sequence shown here is derived from an EMBL/GenBank/DDBJ whole genome shotgun (WGS) entry which is preliminary data.</text>
</comment>
<feature type="domain" description="Filamentous haemagglutinin FhaB/tRNA nuclease CdiA-like TPS" evidence="2">
    <location>
        <begin position="41"/>
        <end position="148"/>
    </location>
</feature>
<gene>
    <name evidence="3" type="ORF">KME60_33900</name>
</gene>
<evidence type="ECO:0000259" key="2">
    <source>
        <dbReference type="SMART" id="SM00912"/>
    </source>
</evidence>
<evidence type="ECO:0000256" key="1">
    <source>
        <dbReference type="SAM" id="SignalP"/>
    </source>
</evidence>
<dbReference type="InterPro" id="IPR008638">
    <property type="entry name" value="FhaB/CdiA-like_TPS"/>
</dbReference>
<dbReference type="Proteomes" id="UP000729701">
    <property type="component" value="Unassembled WGS sequence"/>
</dbReference>
<organism evidence="3 4">
    <name type="scientific">Cyanomargarita calcarea GSE-NOS-MK-12-04C</name>
    <dbReference type="NCBI Taxonomy" id="2839659"/>
    <lineage>
        <taxon>Bacteria</taxon>
        <taxon>Bacillati</taxon>
        <taxon>Cyanobacteriota</taxon>
        <taxon>Cyanophyceae</taxon>
        <taxon>Nostocales</taxon>
        <taxon>Cyanomargaritaceae</taxon>
        <taxon>Cyanomargarita</taxon>
    </lineage>
</organism>
<sequence>MYKMQNLYQKLLISSLLIQAIAPAQAQITPDSTLGAESSQLNQNVLINNVLGDKIDGGATRGSNLFHSFSQFNINDAQRVYFANPSGVLNILTRVTGGNGSNIFGTLGVDGGANLFLINPNGILFGQNARLDVGGSFVGTTANRIQFGNQGFFSATNPEAPALLTINPSALVFNQINPNASIENNSVANLGLDPSNTFTATGLRVPDGNSLLLVGGDIEMNNGRLYAFGGRVELGGLAAPGTVGLSGSGSNLSLSFPDGVTRSDVSVSNLAGVGVAASNGGSIGINARNLELAGGSFLYAGIGDGLGTVDSKAGNIDINAQGAIEVKNGAQISVSTRGTGDAGNVTITARDAVVFDGVASNGNTTSAASSNVEAGAVGKAGDVNINAGSIEVKNGAQIHALTRGTGDAGNVTITARDAVVFDGIASNGNTTSGAFSSVEAGAVGKAGDVNIDAGSIEVKNGAQIYALTRGTGDAGNVTITARDAVSFDGAASNGNTTSSAFSSVEAGAEGKGGTVNIDAGSLSLTNGGQLAVIVREADTSRNLAGGRGIGGSVNVKVRDAVTISGESANGTRSGIFSSLGSGAEGRGGNINIEKAGSVSVTNGGQLSAETSGKGDAGNITINSQGLVFLDNGINNFTGAYSNVYGGAVGNGGTVNIDAGSIEIRNGAQINAVTRSTGDAGNVTITARDAVVFDGAASNGNPSAAFSNVEAGAVGNGGTVNIDAGSLSLTNGGLLGVFVREANISSNLAGGQGDGGSVNLKVRDAVTISGESANGTRSGIYSSLYSGAVGRGGNITIEKAGSVGVTNGGQLSAETSGTGNAGNITINSQGLVFFDQASSNKFTGAFSNVYAGAVGNGGTINIDAGSVEVKNGAQINALTRGTGDAGNVTITARDAVSFDGVASNGYPSAVLSTVDAGAVGNGGTVNIDAGSLSLTNGGGLGVSVREADTSNKLAGGRGDGGTVNVKVLDALTISGETANGTRSGIFSNLGSGAEGRGGNINILGSGSVSVTNGGQLSAETSGKGDAGNITINSQGLVFFDQASSNNSTGAFSNVYAGAEGNGGTVKIDAGGVSLKNGTQINALTRGTGDAGNVTITARDAVSFDGVASNGNNTSAAFSSVEAGAVGNGGTVNIDAKSLSLTNGGGLGVIVREADTSNKLAGGRGDGGTVNVKVLDALTISGETANGTLSGIFSSLGSGAEGRGGNINILGSGSVSVTNGGQLSASTSGKGDAGNVTITARDAVVFDGVTSNENTSGVFSNVGAGAVGNGGTVNIDAGAVSVKNGAQINAFTRGTGDAGDVTITARDAVSFDGVASNGYPSAVLSTVDAGAVGNGGTVNIDAQSLSLTNGGQLGVIVRRAESSSNLAGGQGDGGSVNLKVRDAVTISGESANGTLSGIFSSLGFGAVGKGGNININDAGSLSVTDGARLTASTFGIGDAGDITINVLDAVSFDGADNTGVFSNANDTAVGNGGNIKIGARTLSITNGAAIRANSSADSVKNQGTGRAGNIEVNARSIKLDNEGNIRAESTSGNGGNITLEIGDLLLLRNNSLISTSASGAGDGGNITINAPNGFLVGVPNENSDIITNAVTGNGGKVNINAAGIYFLAPLSREELQRLRPDDLNPRKLQTNDITAISQEKPELSGQVNINTLNSDPNRGLFTLSTGVVEPSTLIASGCGAFGGGGSEFTVTGRGGLPPSPDEPLTGDAVWTDARLTNIVGGQKPKASVPTPSKANTVEIVPATGWVFNGKGQVTLISNVSNSSPRQIGSSPTCQQP</sequence>
<evidence type="ECO:0000313" key="3">
    <source>
        <dbReference type="EMBL" id="MBW4672277.1"/>
    </source>
</evidence>
<feature type="chain" id="PRO_5037785287" evidence="1">
    <location>
        <begin position="27"/>
        <end position="1774"/>
    </location>
</feature>
<dbReference type="InterPro" id="IPR012334">
    <property type="entry name" value="Pectin_lyas_fold"/>
</dbReference>
<reference evidence="3" key="2">
    <citation type="journal article" date="2022" name="Microbiol. Resour. Announc.">
        <title>Metagenome Sequencing to Explore Phylogenomics of Terrestrial Cyanobacteria.</title>
        <authorList>
            <person name="Ward R.D."/>
            <person name="Stajich J.E."/>
            <person name="Johansen J.R."/>
            <person name="Huntemann M."/>
            <person name="Clum A."/>
            <person name="Foster B."/>
            <person name="Foster B."/>
            <person name="Roux S."/>
            <person name="Palaniappan K."/>
            <person name="Varghese N."/>
            <person name="Mukherjee S."/>
            <person name="Reddy T.B.K."/>
            <person name="Daum C."/>
            <person name="Copeland A."/>
            <person name="Chen I.A."/>
            <person name="Ivanova N.N."/>
            <person name="Kyrpides N.C."/>
            <person name="Shapiro N."/>
            <person name="Eloe-Fadrosh E.A."/>
            <person name="Pietrasiak N."/>
        </authorList>
    </citation>
    <scope>NUCLEOTIDE SEQUENCE</scope>
    <source>
        <strain evidence="3">GSE-NOS-MK-12-04C</strain>
    </source>
</reference>
<proteinExistence type="predicted"/>
<dbReference type="EMBL" id="JAHHGZ010000070">
    <property type="protein sequence ID" value="MBW4672277.1"/>
    <property type="molecule type" value="Genomic_DNA"/>
</dbReference>
<protein>
    <submittedName>
        <fullName evidence="3">Filamentous hemagglutinin N-terminal domain-containing protein</fullName>
    </submittedName>
</protein>
<dbReference type="Pfam" id="PF05860">
    <property type="entry name" value="TPS"/>
    <property type="match status" value="1"/>
</dbReference>
<accession>A0A951QYF8</accession>
<dbReference type="Gene3D" id="2.160.20.10">
    <property type="entry name" value="Single-stranded right-handed beta-helix, Pectin lyase-like"/>
    <property type="match status" value="4"/>
</dbReference>
<name>A0A951QYF8_9CYAN</name>
<dbReference type="SUPFAM" id="SSF51126">
    <property type="entry name" value="Pectin lyase-like"/>
    <property type="match status" value="7"/>
</dbReference>
<reference evidence="3" key="1">
    <citation type="submission" date="2021-05" db="EMBL/GenBank/DDBJ databases">
        <authorList>
            <person name="Pietrasiak N."/>
            <person name="Ward R."/>
            <person name="Stajich J.E."/>
            <person name="Kurbessoian T."/>
        </authorList>
    </citation>
    <scope>NUCLEOTIDE SEQUENCE</scope>
    <source>
        <strain evidence="3">GSE-NOS-MK-12-04C</strain>
    </source>
</reference>
<dbReference type="NCBIfam" id="TIGR01901">
    <property type="entry name" value="adhes_NPXG"/>
    <property type="match status" value="1"/>
</dbReference>
<dbReference type="SMART" id="SM00912">
    <property type="entry name" value="Haemagg_act"/>
    <property type="match status" value="1"/>
</dbReference>
<dbReference type="InterPro" id="IPR011050">
    <property type="entry name" value="Pectin_lyase_fold/virulence"/>
</dbReference>
<keyword evidence="1" id="KW-0732">Signal</keyword>
<evidence type="ECO:0000313" key="4">
    <source>
        <dbReference type="Proteomes" id="UP000729701"/>
    </source>
</evidence>